<evidence type="ECO:0000256" key="9">
    <source>
        <dbReference type="RuleBase" id="RU361183"/>
    </source>
</evidence>
<evidence type="ECO:0000256" key="1">
    <source>
        <dbReference type="ARBA" id="ARBA00022536"/>
    </source>
</evidence>
<comment type="caution">
    <text evidence="8">Lacks conserved residue(s) required for the propagation of feature annotation.</text>
</comment>
<dbReference type="Proteomes" id="UP000283509">
    <property type="component" value="Unassembled WGS sequence"/>
</dbReference>
<protein>
    <recommendedName>
        <fullName evidence="9">Metalloendopeptidase</fullName>
        <ecNumber evidence="9">3.4.24.-</ecNumber>
    </recommendedName>
</protein>
<evidence type="ECO:0000256" key="4">
    <source>
        <dbReference type="ARBA" id="ARBA00022801"/>
    </source>
</evidence>
<keyword evidence="6 9" id="KW-0482">Metalloprotease</keyword>
<reference evidence="12 13" key="2">
    <citation type="submission" date="2019-01" db="EMBL/GenBank/DDBJ databases">
        <title>The decoding of complex shrimp genome reveals the adaptation for benthos swimmer, frequently molting mechanism and breeding impact on genome.</title>
        <authorList>
            <person name="Sun Y."/>
            <person name="Gao Y."/>
            <person name="Yu Y."/>
        </authorList>
    </citation>
    <scope>NUCLEOTIDE SEQUENCE [LARGE SCALE GENOMIC DNA]</scope>
    <source>
        <tissue evidence="12">Muscle</tissue>
    </source>
</reference>
<dbReference type="InterPro" id="IPR035914">
    <property type="entry name" value="Sperma_CUB_dom_sf"/>
</dbReference>
<evidence type="ECO:0000256" key="2">
    <source>
        <dbReference type="ARBA" id="ARBA00022670"/>
    </source>
</evidence>
<name>A0A3R7NQI0_PENVA</name>
<feature type="domain" description="CUB" evidence="10">
    <location>
        <begin position="263"/>
        <end position="389"/>
    </location>
</feature>
<accession>A0A3R7NQI0</accession>
<dbReference type="Gene3D" id="3.40.390.10">
    <property type="entry name" value="Collagenase (Catalytic Domain)"/>
    <property type="match status" value="1"/>
</dbReference>
<dbReference type="Pfam" id="PF01400">
    <property type="entry name" value="Astacin"/>
    <property type="match status" value="1"/>
</dbReference>
<evidence type="ECO:0000313" key="13">
    <source>
        <dbReference type="Proteomes" id="UP000283509"/>
    </source>
</evidence>
<sequence>MDMMLTPEQEAMLHGKRAAGDLTTLWEDVDGFPLIPFTFTDHEVDRTPVLLAIHVWQASTCIQFLEVETDYVGPHLRFQRNGDACMSNVGRDSSTGQDVYISVACEMSHGMLLRILGHAIGLWNEEMRSDRDSYVRIISNNVLEDELGFFLINGDDTHGVPYDYCSIMHSHERIFTGNGEGTIATLDPLYKSSIGRTQGLSHMDLLQANRMYQCSDKLQSECSLASDPCVNYGFLNRSCLCACPEGTSGDFCETMTNTYNGNCLMPLSEVITEPTTIVSPSVDRSLWEDPTEIRFSKYIQAPANHVIVLIFDKFDIYPRTQHYVAEDMAVDMCWYDSVELCLDNLYDGEWYCGTELQGQNITSVGDSMVLHFLTRLNFMPGFSVTVNFVEVP</sequence>
<dbReference type="SUPFAM" id="SSF55486">
    <property type="entry name" value="Metalloproteases ('zincins'), catalytic domain"/>
    <property type="match status" value="1"/>
</dbReference>
<dbReference type="InterPro" id="IPR001506">
    <property type="entry name" value="Peptidase_M12A"/>
</dbReference>
<evidence type="ECO:0000256" key="6">
    <source>
        <dbReference type="ARBA" id="ARBA00023049"/>
    </source>
</evidence>
<dbReference type="PRINTS" id="PR00480">
    <property type="entry name" value="ASTACIN"/>
</dbReference>
<dbReference type="SMART" id="SM00042">
    <property type="entry name" value="CUB"/>
    <property type="match status" value="1"/>
</dbReference>
<keyword evidence="13" id="KW-1185">Reference proteome</keyword>
<evidence type="ECO:0000259" key="11">
    <source>
        <dbReference type="PROSITE" id="PS51864"/>
    </source>
</evidence>
<gene>
    <name evidence="12" type="ORF">C7M84_017996</name>
</gene>
<dbReference type="PANTHER" id="PTHR10127:SF850">
    <property type="entry name" value="METALLOENDOPEPTIDASE"/>
    <property type="match status" value="1"/>
</dbReference>
<evidence type="ECO:0000256" key="5">
    <source>
        <dbReference type="ARBA" id="ARBA00022833"/>
    </source>
</evidence>
<dbReference type="GO" id="GO:0004222">
    <property type="term" value="F:metalloendopeptidase activity"/>
    <property type="evidence" value="ECO:0007669"/>
    <property type="project" value="UniProtKB-UniRule"/>
</dbReference>
<keyword evidence="2 9" id="KW-0645">Protease</keyword>
<dbReference type="PANTHER" id="PTHR10127">
    <property type="entry name" value="DISCOIDIN, CUB, EGF, LAMININ , AND ZINC METALLOPROTEASE DOMAIN CONTAINING"/>
    <property type="match status" value="1"/>
</dbReference>
<dbReference type="SMART" id="SM00235">
    <property type="entry name" value="ZnMc"/>
    <property type="match status" value="1"/>
</dbReference>
<dbReference type="PROSITE" id="PS51864">
    <property type="entry name" value="ASTACIN"/>
    <property type="match status" value="1"/>
</dbReference>
<dbReference type="GO" id="GO:0008270">
    <property type="term" value="F:zinc ion binding"/>
    <property type="evidence" value="ECO:0007669"/>
    <property type="project" value="InterPro"/>
</dbReference>
<dbReference type="AlphaFoldDB" id="A0A3R7NQI0"/>
<dbReference type="Gene3D" id="2.60.120.290">
    <property type="entry name" value="Spermadhesin, CUB domain"/>
    <property type="match status" value="1"/>
</dbReference>
<dbReference type="EMBL" id="QCYY01003331">
    <property type="protein sequence ID" value="ROT64078.1"/>
    <property type="molecule type" value="Genomic_DNA"/>
</dbReference>
<evidence type="ECO:0000259" key="10">
    <source>
        <dbReference type="PROSITE" id="PS01180"/>
    </source>
</evidence>
<keyword evidence="4 9" id="KW-0378">Hydrolase</keyword>
<dbReference type="InterPro" id="IPR006026">
    <property type="entry name" value="Peptidase_Metallo"/>
</dbReference>
<feature type="domain" description="Peptidase M12A" evidence="11">
    <location>
        <begin position="17"/>
        <end position="215"/>
    </location>
</feature>
<proteinExistence type="predicted"/>
<dbReference type="InterPro" id="IPR000742">
    <property type="entry name" value="EGF"/>
</dbReference>
<reference evidence="12 13" key="1">
    <citation type="submission" date="2018-04" db="EMBL/GenBank/DDBJ databases">
        <authorList>
            <person name="Zhang X."/>
            <person name="Yuan J."/>
            <person name="Li F."/>
            <person name="Xiang J."/>
        </authorList>
    </citation>
    <scope>NUCLEOTIDE SEQUENCE [LARGE SCALE GENOMIC DNA]</scope>
    <source>
        <tissue evidence="12">Muscle</tissue>
    </source>
</reference>
<organism evidence="12 13">
    <name type="scientific">Penaeus vannamei</name>
    <name type="common">Whiteleg shrimp</name>
    <name type="synonym">Litopenaeus vannamei</name>
    <dbReference type="NCBI Taxonomy" id="6689"/>
    <lineage>
        <taxon>Eukaryota</taxon>
        <taxon>Metazoa</taxon>
        <taxon>Ecdysozoa</taxon>
        <taxon>Arthropoda</taxon>
        <taxon>Crustacea</taxon>
        <taxon>Multicrustacea</taxon>
        <taxon>Malacostraca</taxon>
        <taxon>Eumalacostraca</taxon>
        <taxon>Eucarida</taxon>
        <taxon>Decapoda</taxon>
        <taxon>Dendrobranchiata</taxon>
        <taxon>Penaeoidea</taxon>
        <taxon>Penaeidae</taxon>
        <taxon>Penaeus</taxon>
    </lineage>
</organism>
<comment type="caution">
    <text evidence="12">The sequence shown here is derived from an EMBL/GenBank/DDBJ whole genome shotgun (WGS) entry which is preliminary data.</text>
</comment>
<dbReference type="InterPro" id="IPR000859">
    <property type="entry name" value="CUB_dom"/>
</dbReference>
<dbReference type="OrthoDB" id="291007at2759"/>
<dbReference type="EC" id="3.4.24.-" evidence="9"/>
<comment type="cofactor">
    <cofactor evidence="9">
        <name>Zn(2+)</name>
        <dbReference type="ChEBI" id="CHEBI:29105"/>
    </cofactor>
    <text evidence="9">Binds 1 zinc ion per subunit.</text>
</comment>
<keyword evidence="5 9" id="KW-0862">Zinc</keyword>
<keyword evidence="7" id="KW-1015">Disulfide bond</keyword>
<dbReference type="GO" id="GO:0006508">
    <property type="term" value="P:proteolysis"/>
    <property type="evidence" value="ECO:0007669"/>
    <property type="project" value="UniProtKB-KW"/>
</dbReference>
<keyword evidence="1" id="KW-0245">EGF-like domain</keyword>
<keyword evidence="3 9" id="KW-0479">Metal-binding</keyword>
<dbReference type="STRING" id="6689.A0A3R7NQI0"/>
<dbReference type="PROSITE" id="PS01180">
    <property type="entry name" value="CUB"/>
    <property type="match status" value="1"/>
</dbReference>
<evidence type="ECO:0000256" key="3">
    <source>
        <dbReference type="ARBA" id="ARBA00022723"/>
    </source>
</evidence>
<evidence type="ECO:0000256" key="8">
    <source>
        <dbReference type="PROSITE-ProRule" id="PRU00059"/>
    </source>
</evidence>
<evidence type="ECO:0000256" key="7">
    <source>
        <dbReference type="ARBA" id="ARBA00023157"/>
    </source>
</evidence>
<evidence type="ECO:0000313" key="12">
    <source>
        <dbReference type="EMBL" id="ROT64078.1"/>
    </source>
</evidence>
<dbReference type="SUPFAM" id="SSF49854">
    <property type="entry name" value="Spermadhesin, CUB domain"/>
    <property type="match status" value="1"/>
</dbReference>
<dbReference type="PROSITE" id="PS00022">
    <property type="entry name" value="EGF_1"/>
    <property type="match status" value="1"/>
</dbReference>
<dbReference type="InterPro" id="IPR024079">
    <property type="entry name" value="MetalloPept_cat_dom_sf"/>
</dbReference>